<feature type="region of interest" description="Disordered" evidence="3">
    <location>
        <begin position="438"/>
        <end position="458"/>
    </location>
</feature>
<gene>
    <name evidence="5" type="primary">LOC115421130</name>
</gene>
<dbReference type="FunFam" id="3.30.505.10:FF:000059">
    <property type="entry name" value="hematopoietic SH2 domain-containing protein"/>
    <property type="match status" value="1"/>
</dbReference>
<dbReference type="Ensembl" id="ENSSORT00005057982.1">
    <property type="protein sequence ID" value="ENSSORP00005056682.1"/>
    <property type="gene ID" value="ENSSORG00005025204.1"/>
</dbReference>
<organism evidence="5 6">
    <name type="scientific">Sphaeramia orbicularis</name>
    <name type="common">orbiculate cardinalfish</name>
    <dbReference type="NCBI Taxonomy" id="375764"/>
    <lineage>
        <taxon>Eukaryota</taxon>
        <taxon>Metazoa</taxon>
        <taxon>Chordata</taxon>
        <taxon>Craniata</taxon>
        <taxon>Vertebrata</taxon>
        <taxon>Euteleostomi</taxon>
        <taxon>Actinopterygii</taxon>
        <taxon>Neopterygii</taxon>
        <taxon>Teleostei</taxon>
        <taxon>Neoteleostei</taxon>
        <taxon>Acanthomorphata</taxon>
        <taxon>Gobiaria</taxon>
        <taxon>Kurtiformes</taxon>
        <taxon>Apogonoidei</taxon>
        <taxon>Apogonidae</taxon>
        <taxon>Apogoninae</taxon>
        <taxon>Sphaeramia</taxon>
    </lineage>
</organism>
<dbReference type="AlphaFoldDB" id="A0A673CVL2"/>
<dbReference type="Pfam" id="PF00017">
    <property type="entry name" value="SH2"/>
    <property type="match status" value="1"/>
</dbReference>
<feature type="domain" description="SH2" evidence="4">
    <location>
        <begin position="137"/>
        <end position="228"/>
    </location>
</feature>
<feature type="region of interest" description="Disordered" evidence="3">
    <location>
        <begin position="383"/>
        <end position="425"/>
    </location>
</feature>
<dbReference type="GO" id="GO:0005737">
    <property type="term" value="C:cytoplasm"/>
    <property type="evidence" value="ECO:0007669"/>
    <property type="project" value="TreeGrafter"/>
</dbReference>
<dbReference type="InterPro" id="IPR036860">
    <property type="entry name" value="SH2_dom_sf"/>
</dbReference>
<reference evidence="5" key="3">
    <citation type="submission" date="2025-09" db="UniProtKB">
        <authorList>
            <consortium name="Ensembl"/>
        </authorList>
    </citation>
    <scope>IDENTIFICATION</scope>
</reference>
<evidence type="ECO:0000256" key="3">
    <source>
        <dbReference type="SAM" id="MobiDB-lite"/>
    </source>
</evidence>
<evidence type="ECO:0000259" key="4">
    <source>
        <dbReference type="PROSITE" id="PS50001"/>
    </source>
</evidence>
<dbReference type="PANTHER" id="PTHR14388">
    <property type="entry name" value="T CELL-SPECIFIC ADAPTER PROTEIN TSAD"/>
    <property type="match status" value="1"/>
</dbReference>
<name>A0A673CVL2_9TELE</name>
<proteinExistence type="predicted"/>
<accession>A0A673CVL2</accession>
<evidence type="ECO:0000256" key="2">
    <source>
        <dbReference type="PROSITE-ProRule" id="PRU00191"/>
    </source>
</evidence>
<dbReference type="InParanoid" id="A0A673CVL2"/>
<reference evidence="5" key="1">
    <citation type="submission" date="2019-06" db="EMBL/GenBank/DDBJ databases">
        <authorList>
            <consortium name="Wellcome Sanger Institute Data Sharing"/>
        </authorList>
    </citation>
    <scope>NUCLEOTIDE SEQUENCE [LARGE SCALE GENOMIC DNA]</scope>
</reference>
<sequence length="533" mass="60860">MSGHTPSEHLWLEVTDSLEVDRRMLMYAEMIPGSNHLAFIPRKGIEKECCTLYRQHKPRTEKICHFSGPNNRKHSKSPCLGACLRFCFKNRGKMEQREQAVECPVDGTEGRLRELAFKWFIETQVHLIVHNGFFPTWFLGFITRKDAEEILREKELGCFLIRLSDKAIGYILSYRGRDRCRHFVINQSESGQFIVCGDTEAHATVSNLIEYYKTSPIEPFGEYLTSSCYETLNEDLYDTIQFSPKEKPVATVRAVKHVAKKPINTQSSEQPPTRPPKSKKTLEEVPPLPRRSRHLENGLLDDQDRVLYAQLRKQVPREAAREQAICQDNFPAENPRRDERCTTLDQHLSRSGSPPDSIYSELEMLDSRSKSLPLLASSYDGEQSYRLSVPPQTPPRLSPRPIRQAHSHGLASEAADSYSRPTSSHSLDYLSDTAIYHLAGRPGSPHTPSTDAHSSPEHHCDSLYAEVSAEGIIVDHFANTYEQIPGHKDTARPKPNGKAHEALDDIRPKQNHSSWGLKNDKWKWLFPDAKRKW</sequence>
<dbReference type="Gene3D" id="3.30.505.10">
    <property type="entry name" value="SH2 domain"/>
    <property type="match status" value="1"/>
</dbReference>
<dbReference type="PROSITE" id="PS50001">
    <property type="entry name" value="SH2"/>
    <property type="match status" value="1"/>
</dbReference>
<dbReference type="PANTHER" id="PTHR14388:SF6">
    <property type="entry name" value="SH2 DOMAIN-CONTAINING PROTEIN 7"/>
    <property type="match status" value="1"/>
</dbReference>
<keyword evidence="6" id="KW-1185">Reference proteome</keyword>
<protein>
    <submittedName>
        <fullName evidence="5">SH2 domain-containing protein 7-like</fullName>
    </submittedName>
</protein>
<feature type="region of interest" description="Disordered" evidence="3">
    <location>
        <begin position="319"/>
        <end position="338"/>
    </location>
</feature>
<dbReference type="InterPro" id="IPR000980">
    <property type="entry name" value="SH2"/>
</dbReference>
<keyword evidence="1 2" id="KW-0727">SH2 domain</keyword>
<dbReference type="GeneID" id="115421130"/>
<dbReference type="OrthoDB" id="6108017at2759"/>
<dbReference type="SMART" id="SM00252">
    <property type="entry name" value="SH2"/>
    <property type="match status" value="1"/>
</dbReference>
<evidence type="ECO:0000313" key="6">
    <source>
        <dbReference type="Proteomes" id="UP000472271"/>
    </source>
</evidence>
<evidence type="ECO:0000256" key="1">
    <source>
        <dbReference type="ARBA" id="ARBA00022999"/>
    </source>
</evidence>
<dbReference type="SUPFAM" id="SSF55550">
    <property type="entry name" value="SH2 domain"/>
    <property type="match status" value="1"/>
</dbReference>
<reference evidence="5" key="2">
    <citation type="submission" date="2025-08" db="UniProtKB">
        <authorList>
            <consortium name="Ensembl"/>
        </authorList>
    </citation>
    <scope>IDENTIFICATION</scope>
</reference>
<feature type="region of interest" description="Disordered" evidence="3">
    <location>
        <begin position="259"/>
        <end position="299"/>
    </location>
</feature>
<dbReference type="PRINTS" id="PR00401">
    <property type="entry name" value="SH2DOMAIN"/>
</dbReference>
<evidence type="ECO:0000313" key="5">
    <source>
        <dbReference type="Ensembl" id="ENSSORP00005056682.1"/>
    </source>
</evidence>
<dbReference type="Proteomes" id="UP000472271">
    <property type="component" value="Chromosome 6"/>
</dbReference>
<dbReference type="RefSeq" id="XP_029992720.1">
    <property type="nucleotide sequence ID" value="XM_030136860.1"/>
</dbReference>